<sequence>MPRPQGWTIIPAKQWRCCCCCCCLKLVFPADLPVGSGCRSFFADLLDGSCLARSYVRSQARPSPSLKRPWQQNVASGAMPFRAARIAFEELSLAPDHDWVACFLMAPKLYSAVGLNSARVFDVMSQLKKFTSCRLHRSDKVFNSC</sequence>
<comment type="caution">
    <text evidence="2">The sequence shown here is derived from an EMBL/GenBank/DDBJ whole genome shotgun (WGS) entry which is preliminary data.</text>
</comment>
<organism evidence="2 3">
    <name type="scientific">Polarella glacialis</name>
    <name type="common">Dinoflagellate</name>
    <dbReference type="NCBI Taxonomy" id="89957"/>
    <lineage>
        <taxon>Eukaryota</taxon>
        <taxon>Sar</taxon>
        <taxon>Alveolata</taxon>
        <taxon>Dinophyceae</taxon>
        <taxon>Suessiales</taxon>
        <taxon>Suessiaceae</taxon>
        <taxon>Polarella</taxon>
    </lineage>
</organism>
<accession>A0A813D9Q0</accession>
<dbReference type="Proteomes" id="UP000654075">
    <property type="component" value="Unassembled WGS sequence"/>
</dbReference>
<gene>
    <name evidence="2" type="ORF">PGLA1383_LOCUS1906</name>
</gene>
<reference evidence="2" key="1">
    <citation type="submission" date="2021-02" db="EMBL/GenBank/DDBJ databases">
        <authorList>
            <person name="Dougan E. K."/>
            <person name="Rhodes N."/>
            <person name="Thang M."/>
            <person name="Chan C."/>
        </authorList>
    </citation>
    <scope>NUCLEOTIDE SEQUENCE</scope>
</reference>
<name>A0A813D9Q0_POLGL</name>
<keyword evidence="3" id="KW-1185">Reference proteome</keyword>
<feature type="chain" id="PRO_5032994323" evidence="1">
    <location>
        <begin position="30"/>
        <end position="145"/>
    </location>
</feature>
<evidence type="ECO:0000256" key="1">
    <source>
        <dbReference type="SAM" id="SignalP"/>
    </source>
</evidence>
<keyword evidence="1" id="KW-0732">Signal</keyword>
<dbReference type="EMBL" id="CAJNNV010000525">
    <property type="protein sequence ID" value="CAE8582908.1"/>
    <property type="molecule type" value="Genomic_DNA"/>
</dbReference>
<evidence type="ECO:0000313" key="3">
    <source>
        <dbReference type="Proteomes" id="UP000654075"/>
    </source>
</evidence>
<dbReference type="AlphaFoldDB" id="A0A813D9Q0"/>
<feature type="signal peptide" evidence="1">
    <location>
        <begin position="1"/>
        <end position="29"/>
    </location>
</feature>
<protein>
    <submittedName>
        <fullName evidence="2">Uncharacterized protein</fullName>
    </submittedName>
</protein>
<evidence type="ECO:0000313" key="2">
    <source>
        <dbReference type="EMBL" id="CAE8582908.1"/>
    </source>
</evidence>
<proteinExistence type="predicted"/>